<protein>
    <submittedName>
        <fullName evidence="4">NADH:flavin oxidoreductase</fullName>
    </submittedName>
</protein>
<evidence type="ECO:0000259" key="3">
    <source>
        <dbReference type="Pfam" id="PF00724"/>
    </source>
</evidence>
<name>A0A975AJ06_9FIRM</name>
<dbReference type="InterPro" id="IPR013785">
    <property type="entry name" value="Aldolase_TIM"/>
</dbReference>
<dbReference type="Proteomes" id="UP000663499">
    <property type="component" value="Chromosome"/>
</dbReference>
<dbReference type="AlphaFoldDB" id="A0A975AJ06"/>
<evidence type="ECO:0000256" key="2">
    <source>
        <dbReference type="ARBA" id="ARBA00023002"/>
    </source>
</evidence>
<keyword evidence="5" id="KW-1185">Reference proteome</keyword>
<dbReference type="Gene3D" id="3.20.20.70">
    <property type="entry name" value="Aldolase class I"/>
    <property type="match status" value="1"/>
</dbReference>
<dbReference type="InterPro" id="IPR001155">
    <property type="entry name" value="OxRdtase_FMN_N"/>
</dbReference>
<dbReference type="RefSeq" id="WP_207300558.1">
    <property type="nucleotide sequence ID" value="NZ_CP071444.1"/>
</dbReference>
<dbReference type="CDD" id="cd02803">
    <property type="entry name" value="OYE_like_FMN_family"/>
    <property type="match status" value="1"/>
</dbReference>
<reference evidence="4" key="1">
    <citation type="submission" date="2021-03" db="EMBL/GenBank/DDBJ databases">
        <title>Alkalibacter marinus sp. nov., isolated from tidal flat sediment.</title>
        <authorList>
            <person name="Namirimu T."/>
            <person name="Yang J.-A."/>
            <person name="Yang S.-H."/>
            <person name="Kim Y.-J."/>
            <person name="Kwon K.K."/>
        </authorList>
    </citation>
    <scope>NUCLEOTIDE SEQUENCE</scope>
    <source>
        <strain evidence="4">ES005</strain>
    </source>
</reference>
<keyword evidence="1" id="KW-0285">Flavoprotein</keyword>
<dbReference type="PANTHER" id="PTHR43656">
    <property type="entry name" value="BINDING OXIDOREDUCTASE, PUTATIVE (AFU_ORTHOLOGUE AFUA_2G08260)-RELATED"/>
    <property type="match status" value="1"/>
</dbReference>
<accession>A0A975AJ06</accession>
<dbReference type="GO" id="GO:0016491">
    <property type="term" value="F:oxidoreductase activity"/>
    <property type="evidence" value="ECO:0007669"/>
    <property type="project" value="UniProtKB-KW"/>
</dbReference>
<gene>
    <name evidence="4" type="ORF">J0B03_03925</name>
</gene>
<organism evidence="4 5">
    <name type="scientific">Alkalibacter rhizosphaerae</name>
    <dbReference type="NCBI Taxonomy" id="2815577"/>
    <lineage>
        <taxon>Bacteria</taxon>
        <taxon>Bacillati</taxon>
        <taxon>Bacillota</taxon>
        <taxon>Clostridia</taxon>
        <taxon>Eubacteriales</taxon>
        <taxon>Eubacteriaceae</taxon>
        <taxon>Alkalibacter</taxon>
    </lineage>
</organism>
<evidence type="ECO:0000256" key="1">
    <source>
        <dbReference type="ARBA" id="ARBA00022630"/>
    </source>
</evidence>
<keyword evidence="2" id="KW-0560">Oxidoreductase</keyword>
<dbReference type="KEGG" id="alka:J0B03_03925"/>
<dbReference type="GO" id="GO:0010181">
    <property type="term" value="F:FMN binding"/>
    <property type="evidence" value="ECO:0007669"/>
    <property type="project" value="InterPro"/>
</dbReference>
<proteinExistence type="predicted"/>
<dbReference type="PANTHER" id="PTHR43656:SF2">
    <property type="entry name" value="BINDING OXIDOREDUCTASE, PUTATIVE (AFU_ORTHOLOGUE AFUA_2G08260)-RELATED"/>
    <property type="match status" value="1"/>
</dbReference>
<dbReference type="EMBL" id="CP071444">
    <property type="protein sequence ID" value="QSX09219.1"/>
    <property type="molecule type" value="Genomic_DNA"/>
</dbReference>
<feature type="domain" description="NADH:flavin oxidoreductase/NADH oxidase N-terminal" evidence="3">
    <location>
        <begin position="36"/>
        <end position="391"/>
    </location>
</feature>
<dbReference type="SUPFAM" id="SSF51395">
    <property type="entry name" value="FMN-linked oxidoreductases"/>
    <property type="match status" value="1"/>
</dbReference>
<evidence type="ECO:0000313" key="4">
    <source>
        <dbReference type="EMBL" id="QSX09219.1"/>
    </source>
</evidence>
<sequence length="441" mass="49672">MEHHRFDYADSNEFIEAGKKMDADIPFSENIEALKTPLVLGRKTIPNRIVINPMEGCDGTSDGKPDELTYRRYQRFGRSGAGMIWFEATAVVDEGRANPRQLSINKDTYQDLGKLREKTIQAAKETYGEEFTPYTVLQLTHSGRYSKPKGKPAPIVAVEENPFLKKADQTYQVITDTELAQLEEEYVKAAVLAKEIGFDAVDIKSCHGYLLSEILSAHTREGEYGGTLENRMRFTLNVIRKIKEVLGDELEITLRMNAYDAIAYPFGWGVDRADHRKPDLTEPVVYLKQLQALGVKMVNISIGNPYYNPHIGRPYDAGYYIPDEHPMEGVARFLKILKDLKDQVPQMILVTSGLSWLRTFGPNVAAAGIEEGWFDLVGFGRQAFAYPEFVQDAFGNGAMKKEKCCIACSKCSEIMRDGGKAGCVIKDKEIYLDIYRQGKKD</sequence>
<dbReference type="InterPro" id="IPR051799">
    <property type="entry name" value="NADH_flavin_oxidoreductase"/>
</dbReference>
<evidence type="ECO:0000313" key="5">
    <source>
        <dbReference type="Proteomes" id="UP000663499"/>
    </source>
</evidence>
<dbReference type="Pfam" id="PF00724">
    <property type="entry name" value="Oxidored_FMN"/>
    <property type="match status" value="1"/>
</dbReference>